<protein>
    <recommendedName>
        <fullName evidence="4">Basal-body rod modification protein FlgD</fullName>
    </recommendedName>
</protein>
<feature type="non-terminal residue" evidence="3">
    <location>
        <position position="74"/>
    </location>
</feature>
<sequence>MIESALTSPITDANPRADAFSANSSSSSSNTMGMEDFLQLLTTQIANQDPLEPMKDTEFISQMANVASLENQQK</sequence>
<dbReference type="InterPro" id="IPR005648">
    <property type="entry name" value="FlgD"/>
</dbReference>
<evidence type="ECO:0000256" key="2">
    <source>
        <dbReference type="SAM" id="MobiDB-lite"/>
    </source>
</evidence>
<dbReference type="AlphaFoldDB" id="A0A382RE98"/>
<feature type="compositionally biased region" description="Low complexity" evidence="2">
    <location>
        <begin position="21"/>
        <end position="30"/>
    </location>
</feature>
<name>A0A382RE98_9ZZZZ</name>
<accession>A0A382RE98</accession>
<dbReference type="Pfam" id="PF03963">
    <property type="entry name" value="FlgD"/>
    <property type="match status" value="1"/>
</dbReference>
<dbReference type="EMBL" id="UINC01121107">
    <property type="protein sequence ID" value="SVC96023.1"/>
    <property type="molecule type" value="Genomic_DNA"/>
</dbReference>
<evidence type="ECO:0000313" key="3">
    <source>
        <dbReference type="EMBL" id="SVC96023.1"/>
    </source>
</evidence>
<evidence type="ECO:0000256" key="1">
    <source>
        <dbReference type="ARBA" id="ARBA00022795"/>
    </source>
</evidence>
<proteinExistence type="predicted"/>
<evidence type="ECO:0008006" key="4">
    <source>
        <dbReference type="Google" id="ProtNLM"/>
    </source>
</evidence>
<reference evidence="3" key="1">
    <citation type="submission" date="2018-05" db="EMBL/GenBank/DDBJ databases">
        <authorList>
            <person name="Lanie J.A."/>
            <person name="Ng W.-L."/>
            <person name="Kazmierczak K.M."/>
            <person name="Andrzejewski T.M."/>
            <person name="Davidsen T.M."/>
            <person name="Wayne K.J."/>
            <person name="Tettelin H."/>
            <person name="Glass J.I."/>
            <person name="Rusch D."/>
            <person name="Podicherti R."/>
            <person name="Tsui H.-C.T."/>
            <person name="Winkler M.E."/>
        </authorList>
    </citation>
    <scope>NUCLEOTIDE SEQUENCE</scope>
</reference>
<dbReference type="GO" id="GO:0044781">
    <property type="term" value="P:bacterial-type flagellum organization"/>
    <property type="evidence" value="ECO:0007669"/>
    <property type="project" value="UniProtKB-KW"/>
</dbReference>
<feature type="region of interest" description="Disordered" evidence="2">
    <location>
        <begin position="1"/>
        <end position="31"/>
    </location>
</feature>
<feature type="compositionally biased region" description="Polar residues" evidence="2">
    <location>
        <begin position="1"/>
        <end position="11"/>
    </location>
</feature>
<organism evidence="3">
    <name type="scientific">marine metagenome</name>
    <dbReference type="NCBI Taxonomy" id="408172"/>
    <lineage>
        <taxon>unclassified sequences</taxon>
        <taxon>metagenomes</taxon>
        <taxon>ecological metagenomes</taxon>
    </lineage>
</organism>
<keyword evidence="1" id="KW-1005">Bacterial flagellum biogenesis</keyword>
<gene>
    <name evidence="3" type="ORF">METZ01_LOCUS348877</name>
</gene>